<protein>
    <submittedName>
        <fullName evidence="1">Uncharacterized protein</fullName>
    </submittedName>
</protein>
<dbReference type="HOGENOM" id="CLU_3384973_0_0_1"/>
<organism evidence="1 2">
    <name type="scientific">Penicillium digitatum (strain Pd1 / CECT 20795)</name>
    <name type="common">Green mold</name>
    <dbReference type="NCBI Taxonomy" id="1170230"/>
    <lineage>
        <taxon>Eukaryota</taxon>
        <taxon>Fungi</taxon>
        <taxon>Dikarya</taxon>
        <taxon>Ascomycota</taxon>
        <taxon>Pezizomycotina</taxon>
        <taxon>Eurotiomycetes</taxon>
        <taxon>Eurotiomycetidae</taxon>
        <taxon>Eurotiales</taxon>
        <taxon>Aspergillaceae</taxon>
        <taxon>Penicillium</taxon>
    </lineage>
</organism>
<gene>
    <name evidence="1" type="ORF">PDIP_86670</name>
</gene>
<sequence>MGVDIGPSCSIKKKLRVCMKKKETKHPPISISK</sequence>
<dbReference type="VEuPathDB" id="FungiDB:PDIP_86670"/>
<dbReference type="Proteomes" id="UP000009886">
    <property type="component" value="Unassembled WGS sequence"/>
</dbReference>
<name>K9F693_PEND1</name>
<evidence type="ECO:0000313" key="1">
    <source>
        <dbReference type="EMBL" id="EKV04579.1"/>
    </source>
</evidence>
<reference evidence="2" key="1">
    <citation type="journal article" date="2012" name="BMC Genomics">
        <title>Genome sequence of the necrotrophic fungus Penicillium digitatum, the main postharvest pathogen of citrus.</title>
        <authorList>
            <person name="Marcet-Houben M."/>
            <person name="Ballester A.-R."/>
            <person name="de la Fuente B."/>
            <person name="Harries E."/>
            <person name="Marcos J.F."/>
            <person name="Gonzalez-Candelas L."/>
            <person name="Gabaldon T."/>
        </authorList>
    </citation>
    <scope>NUCLEOTIDE SEQUENCE [LARGE SCALE GENOMIC DNA]</scope>
    <source>
        <strain evidence="2">Pd1 / CECT 20795</strain>
    </source>
</reference>
<comment type="caution">
    <text evidence="1">The sequence shown here is derived from an EMBL/GenBank/DDBJ whole genome shotgun (WGS) entry which is preliminary data.</text>
</comment>
<dbReference type="EMBL" id="AKCU01000528">
    <property type="protein sequence ID" value="EKV04579.1"/>
    <property type="molecule type" value="Genomic_DNA"/>
</dbReference>
<accession>K9F693</accession>
<evidence type="ECO:0000313" key="2">
    <source>
        <dbReference type="Proteomes" id="UP000009886"/>
    </source>
</evidence>
<proteinExistence type="predicted"/>
<dbReference type="KEGG" id="pdp:PDIP_86670"/>
<dbReference type="AlphaFoldDB" id="K9F693"/>